<dbReference type="VEuPathDB" id="FungiDB:GLRG_11879"/>
<name>E3R0U3_COLGM</name>
<evidence type="ECO:0000259" key="2">
    <source>
        <dbReference type="Pfam" id="PF08242"/>
    </source>
</evidence>
<keyword evidence="1" id="KW-0732">Signal</keyword>
<accession>E3R0U3</accession>
<protein>
    <submittedName>
        <fullName evidence="3">Methyltransferase domain-containing protein</fullName>
    </submittedName>
</protein>
<reference evidence="4" key="1">
    <citation type="journal article" date="2012" name="Nat. Genet.">
        <title>Lifestyle transitions in plant pathogenic Colletotrichum fungi deciphered by genome and transcriptome analyses.</title>
        <authorList>
            <person name="O'Connell R.J."/>
            <person name="Thon M.R."/>
            <person name="Hacquard S."/>
            <person name="Amyotte S.G."/>
            <person name="Kleemann J."/>
            <person name="Torres M.F."/>
            <person name="Damm U."/>
            <person name="Buiate E.A."/>
            <person name="Epstein L."/>
            <person name="Alkan N."/>
            <person name="Altmueller J."/>
            <person name="Alvarado-Balderrama L."/>
            <person name="Bauser C.A."/>
            <person name="Becker C."/>
            <person name="Birren B.W."/>
            <person name="Chen Z."/>
            <person name="Choi J."/>
            <person name="Crouch J.A."/>
            <person name="Duvick J.P."/>
            <person name="Farman M.A."/>
            <person name="Gan P."/>
            <person name="Heiman D."/>
            <person name="Henrissat B."/>
            <person name="Howard R.J."/>
            <person name="Kabbage M."/>
            <person name="Koch C."/>
            <person name="Kracher B."/>
            <person name="Kubo Y."/>
            <person name="Law A.D."/>
            <person name="Lebrun M.-H."/>
            <person name="Lee Y.-H."/>
            <person name="Miyara I."/>
            <person name="Moore N."/>
            <person name="Neumann U."/>
            <person name="Nordstroem K."/>
            <person name="Panaccione D.G."/>
            <person name="Panstruga R."/>
            <person name="Place M."/>
            <person name="Proctor R.H."/>
            <person name="Prusky D."/>
            <person name="Rech G."/>
            <person name="Reinhardt R."/>
            <person name="Rollins J.A."/>
            <person name="Rounsley S."/>
            <person name="Schardl C.L."/>
            <person name="Schwartz D.C."/>
            <person name="Shenoy N."/>
            <person name="Shirasu K."/>
            <person name="Sikhakolli U.R."/>
            <person name="Stueber K."/>
            <person name="Sukno S.A."/>
            <person name="Sweigard J.A."/>
            <person name="Takano Y."/>
            <person name="Takahara H."/>
            <person name="Trail F."/>
            <person name="van der Does H.C."/>
            <person name="Voll L.M."/>
            <person name="Will I."/>
            <person name="Young S."/>
            <person name="Zeng Q."/>
            <person name="Zhang J."/>
            <person name="Zhou S."/>
            <person name="Dickman M.B."/>
            <person name="Schulze-Lefert P."/>
            <person name="Ver Loren van Themaat E."/>
            <person name="Ma L.-J."/>
            <person name="Vaillancourt L.J."/>
        </authorList>
    </citation>
    <scope>NUCLEOTIDE SEQUENCE [LARGE SCALE GENOMIC DNA]</scope>
    <source>
        <strain evidence="4">M1.001 / M2 / FGSC 10212</strain>
    </source>
</reference>
<sequence>MTRRTFGNAIYFPLLLHWIYDTLVLDVYCPLAWGCSKNTLQKHYSRAVSAAALNNATDRPRLLDIGVGTGYWISHAPLAPRSSVLLVDINENPLAESKTRICKAHPTVLVETDKIDVFDLGSAKPVLSPPGGGCGHGDIKFNVTSCMLLLHCLPGTADSKGRALARLSHMLNTDGVLVGATVLGRGVKHNVLGRFIMFWHNLLGIFHNYDDGANDIVEHLKSAFKVVNWRIEGTMLLFEARSPRLQDSP</sequence>
<feature type="signal peptide" evidence="1">
    <location>
        <begin position="1"/>
        <end position="34"/>
    </location>
</feature>
<feature type="chain" id="PRO_5003181065" evidence="1">
    <location>
        <begin position="35"/>
        <end position="249"/>
    </location>
</feature>
<feature type="domain" description="Methyltransferase type 12" evidence="2">
    <location>
        <begin position="63"/>
        <end position="177"/>
    </location>
</feature>
<dbReference type="RefSeq" id="XP_008100751.1">
    <property type="nucleotide sequence ID" value="XM_008102560.1"/>
</dbReference>
<dbReference type="Gene3D" id="3.40.50.150">
    <property type="entry name" value="Vaccinia Virus protein VP39"/>
    <property type="match status" value="1"/>
</dbReference>
<proteinExistence type="predicted"/>
<dbReference type="Proteomes" id="UP000008782">
    <property type="component" value="Unassembled WGS sequence"/>
</dbReference>
<keyword evidence="3" id="KW-0808">Transferase</keyword>
<evidence type="ECO:0000313" key="4">
    <source>
        <dbReference type="Proteomes" id="UP000008782"/>
    </source>
</evidence>
<dbReference type="InterPro" id="IPR029063">
    <property type="entry name" value="SAM-dependent_MTases_sf"/>
</dbReference>
<organism evidence="4">
    <name type="scientific">Colletotrichum graminicola (strain M1.001 / M2 / FGSC 10212)</name>
    <name type="common">Maize anthracnose fungus</name>
    <name type="synonym">Glomerella graminicola</name>
    <dbReference type="NCBI Taxonomy" id="645133"/>
    <lineage>
        <taxon>Eukaryota</taxon>
        <taxon>Fungi</taxon>
        <taxon>Dikarya</taxon>
        <taxon>Ascomycota</taxon>
        <taxon>Pezizomycotina</taxon>
        <taxon>Sordariomycetes</taxon>
        <taxon>Hypocreomycetidae</taxon>
        <taxon>Glomerellales</taxon>
        <taxon>Glomerellaceae</taxon>
        <taxon>Colletotrichum</taxon>
        <taxon>Colletotrichum graminicola species complex</taxon>
    </lineage>
</organism>
<dbReference type="HOGENOM" id="CLU_046029_0_0_1"/>
<evidence type="ECO:0000256" key="1">
    <source>
        <dbReference type="SAM" id="SignalP"/>
    </source>
</evidence>
<keyword evidence="4" id="KW-1185">Reference proteome</keyword>
<dbReference type="GO" id="GO:0032259">
    <property type="term" value="P:methylation"/>
    <property type="evidence" value="ECO:0007669"/>
    <property type="project" value="UniProtKB-KW"/>
</dbReference>
<dbReference type="GeneID" id="24417242"/>
<gene>
    <name evidence="3" type="ORF">GLRG_11879</name>
</gene>
<dbReference type="SUPFAM" id="SSF53335">
    <property type="entry name" value="S-adenosyl-L-methionine-dependent methyltransferases"/>
    <property type="match status" value="1"/>
</dbReference>
<dbReference type="GO" id="GO:0008168">
    <property type="term" value="F:methyltransferase activity"/>
    <property type="evidence" value="ECO:0007669"/>
    <property type="project" value="UniProtKB-KW"/>
</dbReference>
<dbReference type="OrthoDB" id="10061782at2759"/>
<dbReference type="EMBL" id="GG697492">
    <property type="protein sequence ID" value="EFQ36731.1"/>
    <property type="molecule type" value="Genomic_DNA"/>
</dbReference>
<dbReference type="InterPro" id="IPR013217">
    <property type="entry name" value="Methyltransf_12"/>
</dbReference>
<dbReference type="AlphaFoldDB" id="E3R0U3"/>
<dbReference type="eggNOG" id="ENOG502SJSY">
    <property type="taxonomic scope" value="Eukaryota"/>
</dbReference>
<evidence type="ECO:0000313" key="3">
    <source>
        <dbReference type="EMBL" id="EFQ36731.1"/>
    </source>
</evidence>
<keyword evidence="3" id="KW-0489">Methyltransferase</keyword>
<dbReference type="CDD" id="cd02440">
    <property type="entry name" value="AdoMet_MTases"/>
    <property type="match status" value="1"/>
</dbReference>
<dbReference type="Pfam" id="PF08242">
    <property type="entry name" value="Methyltransf_12"/>
    <property type="match status" value="1"/>
</dbReference>